<evidence type="ECO:0000259" key="9">
    <source>
        <dbReference type="PROSITE" id="PS50067"/>
    </source>
</evidence>
<evidence type="ECO:0000313" key="10">
    <source>
        <dbReference type="EMBL" id="CAD7696168.1"/>
    </source>
</evidence>
<dbReference type="AlphaFoldDB" id="A0A8S1IMR8"/>
<dbReference type="SMART" id="SM00129">
    <property type="entry name" value="KISc"/>
    <property type="match status" value="1"/>
</dbReference>
<evidence type="ECO:0000256" key="3">
    <source>
        <dbReference type="ARBA" id="ARBA00022840"/>
    </source>
</evidence>
<feature type="region of interest" description="Disordered" evidence="8">
    <location>
        <begin position="417"/>
        <end position="438"/>
    </location>
</feature>
<dbReference type="PRINTS" id="PR00380">
    <property type="entry name" value="KINESINHEAVY"/>
</dbReference>
<keyword evidence="1 7" id="KW-0493">Microtubule</keyword>
<dbReference type="PROSITE" id="PS00411">
    <property type="entry name" value="KINESIN_MOTOR_1"/>
    <property type="match status" value="1"/>
</dbReference>
<evidence type="ECO:0000313" key="11">
    <source>
        <dbReference type="Proteomes" id="UP000708148"/>
    </source>
</evidence>
<evidence type="ECO:0000256" key="7">
    <source>
        <dbReference type="RuleBase" id="RU000394"/>
    </source>
</evidence>
<proteinExistence type="inferred from homology"/>
<evidence type="ECO:0000256" key="2">
    <source>
        <dbReference type="ARBA" id="ARBA00022741"/>
    </source>
</evidence>
<feature type="binding site" evidence="6">
    <location>
        <begin position="112"/>
        <end position="119"/>
    </location>
    <ligand>
        <name>ATP</name>
        <dbReference type="ChEBI" id="CHEBI:30616"/>
    </ligand>
</feature>
<reference evidence="10" key="1">
    <citation type="submission" date="2020-12" db="EMBL/GenBank/DDBJ databases">
        <authorList>
            <person name="Iha C."/>
        </authorList>
    </citation>
    <scope>NUCLEOTIDE SEQUENCE</scope>
</reference>
<feature type="region of interest" description="Disordered" evidence="8">
    <location>
        <begin position="708"/>
        <end position="754"/>
    </location>
</feature>
<dbReference type="GO" id="GO:0005874">
    <property type="term" value="C:microtubule"/>
    <property type="evidence" value="ECO:0007669"/>
    <property type="project" value="UniProtKB-KW"/>
</dbReference>
<dbReference type="GO" id="GO:0003777">
    <property type="term" value="F:microtubule motor activity"/>
    <property type="evidence" value="ECO:0007669"/>
    <property type="project" value="InterPro"/>
</dbReference>
<dbReference type="GO" id="GO:0005524">
    <property type="term" value="F:ATP binding"/>
    <property type="evidence" value="ECO:0007669"/>
    <property type="project" value="UniProtKB-UniRule"/>
</dbReference>
<dbReference type="InterPro" id="IPR036961">
    <property type="entry name" value="Kinesin_motor_dom_sf"/>
</dbReference>
<dbReference type="OrthoDB" id="278495at2759"/>
<comment type="caution">
    <text evidence="10">The sequence shown here is derived from an EMBL/GenBank/DDBJ whole genome shotgun (WGS) entry which is preliminary data.</text>
</comment>
<dbReference type="PANTHER" id="PTHR47968">
    <property type="entry name" value="CENTROMERE PROTEIN E"/>
    <property type="match status" value="1"/>
</dbReference>
<feature type="region of interest" description="Disordered" evidence="8">
    <location>
        <begin position="483"/>
        <end position="513"/>
    </location>
</feature>
<dbReference type="SUPFAM" id="SSF52540">
    <property type="entry name" value="P-loop containing nucleoside triphosphate hydrolases"/>
    <property type="match status" value="1"/>
</dbReference>
<keyword evidence="4" id="KW-0175">Coiled coil</keyword>
<accession>A0A8S1IMR8</accession>
<dbReference type="InterPro" id="IPR019821">
    <property type="entry name" value="Kinesin_motor_CS"/>
</dbReference>
<name>A0A8S1IMR8_9CHLO</name>
<dbReference type="GO" id="GO:0007018">
    <property type="term" value="P:microtubule-based movement"/>
    <property type="evidence" value="ECO:0007669"/>
    <property type="project" value="InterPro"/>
</dbReference>
<evidence type="ECO:0000256" key="4">
    <source>
        <dbReference type="ARBA" id="ARBA00023054"/>
    </source>
</evidence>
<dbReference type="PANTHER" id="PTHR47968:SF36">
    <property type="entry name" value="KINESIN HEAVY CHAIN ISOFORM X1"/>
    <property type="match status" value="1"/>
</dbReference>
<keyword evidence="3 6" id="KW-0067">ATP-binding</keyword>
<feature type="domain" description="Kinesin motor" evidence="9">
    <location>
        <begin position="28"/>
        <end position="360"/>
    </location>
</feature>
<dbReference type="Proteomes" id="UP000708148">
    <property type="component" value="Unassembled WGS sequence"/>
</dbReference>
<dbReference type="GO" id="GO:0008017">
    <property type="term" value="F:microtubule binding"/>
    <property type="evidence" value="ECO:0007669"/>
    <property type="project" value="InterPro"/>
</dbReference>
<protein>
    <recommendedName>
        <fullName evidence="7">Kinesin-like protein</fullName>
    </recommendedName>
</protein>
<feature type="region of interest" description="Disordered" evidence="8">
    <location>
        <begin position="928"/>
        <end position="958"/>
    </location>
</feature>
<dbReference type="Gene3D" id="3.40.850.10">
    <property type="entry name" value="Kinesin motor domain"/>
    <property type="match status" value="1"/>
</dbReference>
<dbReference type="InterPro" id="IPR027640">
    <property type="entry name" value="Kinesin-like_fam"/>
</dbReference>
<keyword evidence="5 6" id="KW-0505">Motor protein</keyword>
<sequence>MPSDGEGEVAVARWSQDGVSMAPREPTEVEVAVRVKPADGNERDCSVTVAPGDQGCSLLVRAGSRTDAGTVHKYCFPHVFESEGQEDVYEACARTLVSSVSKGYNASILAYGHTGSGKTYTMIGPDKTFTPYNSGQGIIPRAVCQVFADLGESGNWSVSVTFVEIHNETIADLLHPDQKDISVMDTSCKSNYVAGGYMTFRNIELESASSAEEALGYLEKGVSQLHGSENATANLHSARSHTIFTLWIENEIDGKTCHSKLNMVDLAGSERLWKMNPKTGALLKEAAFLNRSVGVLSMVAKELKRKMPYVPFGDCKVTHYLKDAIGGNCRTLLIACVFRDESHLRDTQSTCRFAEDLGQIRIHPQRFNVPGSDTSQATLFRADPLTMRCMEKMSELRASQQMQRYLRARSRKREKHAKAIRALQKPPEEQRIEPSHEWSQELQDLRNQVQEFERRQRVWEEKHVGSTQQELRLLQGKVQDLETKLSKGSGSSRSGGKHAESSGAWDRSMESEVHRLQEKVEQLDKACYSREQELEELNHLRKHVLNRQLPHRMPSYQAFAGMHDSGGMTPGPGMQRLVAVQPMSMGGMHGGASMHMMPGMHPMGMGGMSMPGLQGMGGMAGMGGMRGMAGMSHMPMGPSSMGMHRSMHPGMHPGMKGRMQGGMQGGNNGGVQGSMHGMQQSHFVHGMGDCMNPMASMQMPFAWQEEGVETPDTVDGHGTRGPFASFPGGQGGQWDGSAPMGSDRSDLRGTSSNHQNDLLTEAQGYLMDPDSTDSAWQQYLPPDPRLHLGNTPPLHPQQRFVGMAPGLQRTESGYGASSPQYSGEGGSSPRRTTKNKQKKREGFVKKVSRMFGIGTQSQSECQDDEDVALSFSDTFDEHDHTQVREGWVQVPTQNLAPGRSHPISSSGYANYPEPTSLFLDSDTSSQLMMNEDGVRYGSSSQPTRAHDLPRLDLQRVRH</sequence>
<feature type="region of interest" description="Disordered" evidence="8">
    <location>
        <begin position="766"/>
        <end position="844"/>
    </location>
</feature>
<dbReference type="PROSITE" id="PS50067">
    <property type="entry name" value="KINESIN_MOTOR_2"/>
    <property type="match status" value="1"/>
</dbReference>
<evidence type="ECO:0000256" key="8">
    <source>
        <dbReference type="SAM" id="MobiDB-lite"/>
    </source>
</evidence>
<comment type="similarity">
    <text evidence="6 7">Belongs to the TRAFAC class myosin-kinesin ATPase superfamily. Kinesin family.</text>
</comment>
<dbReference type="InterPro" id="IPR027417">
    <property type="entry name" value="P-loop_NTPase"/>
</dbReference>
<keyword evidence="2 6" id="KW-0547">Nucleotide-binding</keyword>
<evidence type="ECO:0000256" key="6">
    <source>
        <dbReference type="PROSITE-ProRule" id="PRU00283"/>
    </source>
</evidence>
<organism evidence="10 11">
    <name type="scientific">Ostreobium quekettii</name>
    <dbReference type="NCBI Taxonomy" id="121088"/>
    <lineage>
        <taxon>Eukaryota</taxon>
        <taxon>Viridiplantae</taxon>
        <taxon>Chlorophyta</taxon>
        <taxon>core chlorophytes</taxon>
        <taxon>Ulvophyceae</taxon>
        <taxon>TCBD clade</taxon>
        <taxon>Bryopsidales</taxon>
        <taxon>Ostreobineae</taxon>
        <taxon>Ostreobiaceae</taxon>
        <taxon>Ostreobium</taxon>
    </lineage>
</organism>
<feature type="compositionally biased region" description="Basic and acidic residues" evidence="8">
    <location>
        <begin position="426"/>
        <end position="438"/>
    </location>
</feature>
<keyword evidence="11" id="KW-1185">Reference proteome</keyword>
<dbReference type="InterPro" id="IPR001752">
    <property type="entry name" value="Kinesin_motor_dom"/>
</dbReference>
<gene>
    <name evidence="10" type="ORF">OSTQU699_LOCUS1529</name>
</gene>
<dbReference type="EMBL" id="CAJHUC010000441">
    <property type="protein sequence ID" value="CAD7696168.1"/>
    <property type="molecule type" value="Genomic_DNA"/>
</dbReference>
<feature type="compositionally biased region" description="Polar residues" evidence="8">
    <location>
        <begin position="809"/>
        <end position="821"/>
    </location>
</feature>
<evidence type="ECO:0000256" key="5">
    <source>
        <dbReference type="ARBA" id="ARBA00023175"/>
    </source>
</evidence>
<feature type="compositionally biased region" description="Basic and acidic residues" evidence="8">
    <location>
        <begin position="944"/>
        <end position="958"/>
    </location>
</feature>
<evidence type="ECO:0000256" key="1">
    <source>
        <dbReference type="ARBA" id="ARBA00022701"/>
    </source>
</evidence>
<dbReference type="Pfam" id="PF00225">
    <property type="entry name" value="Kinesin"/>
    <property type="match status" value="1"/>
</dbReference>